<name>A0A7W9W2A8_9FIRM</name>
<evidence type="ECO:0000313" key="10">
    <source>
        <dbReference type="EMBL" id="MBB6041328.1"/>
    </source>
</evidence>
<dbReference type="InterPro" id="IPR050266">
    <property type="entry name" value="AB_hydrolase_sf"/>
</dbReference>
<comment type="caution">
    <text evidence="10">The sequence shown here is derived from an EMBL/GenBank/DDBJ whole genome shotgun (WGS) entry which is preliminary data.</text>
</comment>
<dbReference type="GO" id="GO:0006508">
    <property type="term" value="P:proteolysis"/>
    <property type="evidence" value="ECO:0007669"/>
    <property type="project" value="UniProtKB-KW"/>
</dbReference>
<dbReference type="RefSeq" id="WP_183683939.1">
    <property type="nucleotide sequence ID" value="NZ_JACHHH010000005.1"/>
</dbReference>
<dbReference type="Gene3D" id="3.40.50.1820">
    <property type="entry name" value="alpha/beta hydrolase"/>
    <property type="match status" value="1"/>
</dbReference>
<evidence type="ECO:0000256" key="8">
    <source>
        <dbReference type="PIRSR" id="PIRSR005539-1"/>
    </source>
</evidence>
<dbReference type="AlphaFoldDB" id="A0A7W9W2A8"/>
<dbReference type="PRINTS" id="PR00793">
    <property type="entry name" value="PROAMNOPTASE"/>
</dbReference>
<accession>A0A7W9W2A8</accession>
<evidence type="ECO:0000256" key="6">
    <source>
        <dbReference type="ARBA" id="ARBA00029605"/>
    </source>
</evidence>
<feature type="active site" description="Proton donor" evidence="8">
    <location>
        <position position="273"/>
    </location>
</feature>
<dbReference type="PANTHER" id="PTHR43798:SF33">
    <property type="entry name" value="HYDROLASE, PUTATIVE (AFU_ORTHOLOGUE AFUA_2G14860)-RELATED"/>
    <property type="match status" value="1"/>
</dbReference>
<comment type="catalytic activity">
    <reaction evidence="1 7">
        <text>Release of N-terminal proline from a peptide.</text>
        <dbReference type="EC" id="3.4.11.5"/>
    </reaction>
</comment>
<sequence length="295" mass="33718">MAQIQEGRMPYLGYETYYRIVGENKGNKKPLLLLHGGPGSTHNYFEVLDDLADKDGRQLIMYDQLGCGNSYLDGHPELWTKETWLNELIALRKHLGLDEVHILGQSWGGMLAIIYECECKPEGVASYILSSTLPYNAIWESEQKRRVGYLPEEMQEAIAKAEKTGNYSDPDYDVAITEFMTRYCAGPFGPDAAECLTRKKKAGTEAYVAGWGPNEFTPTGSLRDYNYMDQLKDFSKPTLICNGAEDLCSPYIAKLMFDAIPNAKWELFRYSRHMCFVDEEELYKKVLMEWLNQND</sequence>
<comment type="function">
    <text evidence="7">Releases the N-terminal proline from various substrates.</text>
</comment>
<evidence type="ECO:0000256" key="5">
    <source>
        <dbReference type="ARBA" id="ARBA00022801"/>
    </source>
</evidence>
<evidence type="ECO:0000256" key="3">
    <source>
        <dbReference type="ARBA" id="ARBA00012568"/>
    </source>
</evidence>
<dbReference type="Proteomes" id="UP000522163">
    <property type="component" value="Unassembled WGS sequence"/>
</dbReference>
<dbReference type="InterPro" id="IPR005945">
    <property type="entry name" value="Pro_imino_pep"/>
</dbReference>
<evidence type="ECO:0000256" key="7">
    <source>
        <dbReference type="PIRNR" id="PIRNR005539"/>
    </source>
</evidence>
<evidence type="ECO:0000256" key="1">
    <source>
        <dbReference type="ARBA" id="ARBA00001585"/>
    </source>
</evidence>
<dbReference type="Pfam" id="PF00561">
    <property type="entry name" value="Abhydrolase_1"/>
    <property type="match status" value="1"/>
</dbReference>
<evidence type="ECO:0000256" key="4">
    <source>
        <dbReference type="ARBA" id="ARBA00021843"/>
    </source>
</evidence>
<feature type="active site" description="Nucleophile" evidence="8">
    <location>
        <position position="106"/>
    </location>
</feature>
<keyword evidence="7 10" id="KW-0031">Aminopeptidase</keyword>
<dbReference type="EMBL" id="JACHHH010000005">
    <property type="protein sequence ID" value="MBB6041328.1"/>
    <property type="molecule type" value="Genomic_DNA"/>
</dbReference>
<dbReference type="InterPro" id="IPR002410">
    <property type="entry name" value="Peptidase_S33"/>
</dbReference>
<proteinExistence type="inferred from homology"/>
<reference evidence="10 11" key="1">
    <citation type="submission" date="2020-08" db="EMBL/GenBank/DDBJ databases">
        <title>Genomic Encyclopedia of Type Strains, Phase IV (KMG-IV): sequencing the most valuable type-strain genomes for metagenomic binning, comparative biology and taxonomic classification.</title>
        <authorList>
            <person name="Goeker M."/>
        </authorList>
    </citation>
    <scope>NUCLEOTIDE SEQUENCE [LARGE SCALE GENOMIC DNA]</scope>
    <source>
        <strain evidence="10 11">DSM 17245</strain>
    </source>
</reference>
<feature type="domain" description="AB hydrolase-1" evidence="9">
    <location>
        <begin position="29"/>
        <end position="279"/>
    </location>
</feature>
<dbReference type="PANTHER" id="PTHR43798">
    <property type="entry name" value="MONOACYLGLYCEROL LIPASE"/>
    <property type="match status" value="1"/>
</dbReference>
<dbReference type="EC" id="3.4.11.5" evidence="3 7"/>
<evidence type="ECO:0000259" key="9">
    <source>
        <dbReference type="Pfam" id="PF00561"/>
    </source>
</evidence>
<dbReference type="NCBIfam" id="NF045945">
    <property type="entry name" value="ProImpepLactob"/>
    <property type="match status" value="1"/>
</dbReference>
<feature type="active site" evidence="8">
    <location>
        <position position="246"/>
    </location>
</feature>
<gene>
    <name evidence="10" type="ORF">HNQ46_001305</name>
</gene>
<keyword evidence="5 7" id="KW-0378">Hydrolase</keyword>
<dbReference type="GO" id="GO:0004177">
    <property type="term" value="F:aminopeptidase activity"/>
    <property type="evidence" value="ECO:0007669"/>
    <property type="project" value="UniProtKB-KW"/>
</dbReference>
<evidence type="ECO:0000313" key="11">
    <source>
        <dbReference type="Proteomes" id="UP000522163"/>
    </source>
</evidence>
<dbReference type="GO" id="GO:0016020">
    <property type="term" value="C:membrane"/>
    <property type="evidence" value="ECO:0007669"/>
    <property type="project" value="TreeGrafter"/>
</dbReference>
<dbReference type="GeneID" id="85014847"/>
<protein>
    <recommendedName>
        <fullName evidence="4 7">Proline iminopeptidase</fullName>
        <shortName evidence="7">PIP</shortName>
        <ecNumber evidence="3 7">3.4.11.5</ecNumber>
    </recommendedName>
    <alternativeName>
        <fullName evidence="6 7">Prolyl aminopeptidase</fullName>
    </alternativeName>
</protein>
<dbReference type="NCBIfam" id="TIGR01250">
    <property type="entry name" value="pro_imino_pep_2"/>
    <property type="match status" value="1"/>
</dbReference>
<dbReference type="SUPFAM" id="SSF53474">
    <property type="entry name" value="alpha/beta-Hydrolases"/>
    <property type="match status" value="1"/>
</dbReference>
<dbReference type="InterPro" id="IPR000073">
    <property type="entry name" value="AB_hydrolase_1"/>
</dbReference>
<evidence type="ECO:0000256" key="2">
    <source>
        <dbReference type="ARBA" id="ARBA00010088"/>
    </source>
</evidence>
<keyword evidence="7" id="KW-0645">Protease</keyword>
<organism evidence="10 11">
    <name type="scientific">Oribacterium sinus</name>
    <dbReference type="NCBI Taxonomy" id="237576"/>
    <lineage>
        <taxon>Bacteria</taxon>
        <taxon>Bacillati</taxon>
        <taxon>Bacillota</taxon>
        <taxon>Clostridia</taxon>
        <taxon>Lachnospirales</taxon>
        <taxon>Lachnospiraceae</taxon>
        <taxon>Oribacterium</taxon>
    </lineage>
</organism>
<dbReference type="PIRSF" id="PIRSF005539">
    <property type="entry name" value="Pept_S33_TRI_F1"/>
    <property type="match status" value="1"/>
</dbReference>
<dbReference type="InterPro" id="IPR029058">
    <property type="entry name" value="AB_hydrolase_fold"/>
</dbReference>
<comment type="similarity">
    <text evidence="2 7">Belongs to the peptidase S33 family.</text>
</comment>